<dbReference type="Proteomes" id="UP000184300">
    <property type="component" value="Unassembled WGS sequence"/>
</dbReference>
<evidence type="ECO:0000313" key="3">
    <source>
        <dbReference type="Proteomes" id="UP000184300"/>
    </source>
</evidence>
<protein>
    <submittedName>
        <fullName evidence="2">Uncharacterized protein</fullName>
    </submittedName>
</protein>
<evidence type="ECO:0000313" key="2">
    <source>
        <dbReference type="EMBL" id="OJJ83736.1"/>
    </source>
</evidence>
<keyword evidence="3" id="KW-1185">Reference proteome</keyword>
<evidence type="ECO:0000256" key="1">
    <source>
        <dbReference type="SAM" id="MobiDB-lite"/>
    </source>
</evidence>
<dbReference type="GeneID" id="34462933"/>
<gene>
    <name evidence="2" type="ORF">ASPGLDRAFT_47410</name>
</gene>
<dbReference type="AlphaFoldDB" id="A0A1L9VIJ1"/>
<proteinExistence type="predicted"/>
<dbReference type="OrthoDB" id="3257095at2759"/>
<feature type="region of interest" description="Disordered" evidence="1">
    <location>
        <begin position="1"/>
        <end position="29"/>
    </location>
</feature>
<reference evidence="3" key="1">
    <citation type="journal article" date="2017" name="Genome Biol.">
        <title>Comparative genomics reveals high biological diversity and specific adaptations in the industrially and medically important fungal genus Aspergillus.</title>
        <authorList>
            <person name="de Vries R.P."/>
            <person name="Riley R."/>
            <person name="Wiebenga A."/>
            <person name="Aguilar-Osorio G."/>
            <person name="Amillis S."/>
            <person name="Uchima C.A."/>
            <person name="Anderluh G."/>
            <person name="Asadollahi M."/>
            <person name="Askin M."/>
            <person name="Barry K."/>
            <person name="Battaglia E."/>
            <person name="Bayram O."/>
            <person name="Benocci T."/>
            <person name="Braus-Stromeyer S.A."/>
            <person name="Caldana C."/>
            <person name="Canovas D."/>
            <person name="Cerqueira G.C."/>
            <person name="Chen F."/>
            <person name="Chen W."/>
            <person name="Choi C."/>
            <person name="Clum A."/>
            <person name="Dos Santos R.A."/>
            <person name="Damasio A.R."/>
            <person name="Diallinas G."/>
            <person name="Emri T."/>
            <person name="Fekete E."/>
            <person name="Flipphi M."/>
            <person name="Freyberg S."/>
            <person name="Gallo A."/>
            <person name="Gournas C."/>
            <person name="Habgood R."/>
            <person name="Hainaut M."/>
            <person name="Harispe M.L."/>
            <person name="Henrissat B."/>
            <person name="Hilden K.S."/>
            <person name="Hope R."/>
            <person name="Hossain A."/>
            <person name="Karabika E."/>
            <person name="Karaffa L."/>
            <person name="Karanyi Z."/>
            <person name="Krasevec N."/>
            <person name="Kuo A."/>
            <person name="Kusch H."/>
            <person name="LaButti K."/>
            <person name="Lagendijk E.L."/>
            <person name="Lapidus A."/>
            <person name="Levasseur A."/>
            <person name="Lindquist E."/>
            <person name="Lipzen A."/>
            <person name="Logrieco A.F."/>
            <person name="MacCabe A."/>
            <person name="Maekelae M.R."/>
            <person name="Malavazi I."/>
            <person name="Melin P."/>
            <person name="Meyer V."/>
            <person name="Mielnichuk N."/>
            <person name="Miskei M."/>
            <person name="Molnar A.P."/>
            <person name="Mule G."/>
            <person name="Ngan C.Y."/>
            <person name="Orejas M."/>
            <person name="Orosz E."/>
            <person name="Ouedraogo J.P."/>
            <person name="Overkamp K.M."/>
            <person name="Park H.-S."/>
            <person name="Perrone G."/>
            <person name="Piumi F."/>
            <person name="Punt P.J."/>
            <person name="Ram A.F."/>
            <person name="Ramon A."/>
            <person name="Rauscher S."/>
            <person name="Record E."/>
            <person name="Riano-Pachon D.M."/>
            <person name="Robert V."/>
            <person name="Roehrig J."/>
            <person name="Ruller R."/>
            <person name="Salamov A."/>
            <person name="Salih N.S."/>
            <person name="Samson R.A."/>
            <person name="Sandor E."/>
            <person name="Sanguinetti M."/>
            <person name="Schuetze T."/>
            <person name="Sepcic K."/>
            <person name="Shelest E."/>
            <person name="Sherlock G."/>
            <person name="Sophianopoulou V."/>
            <person name="Squina F.M."/>
            <person name="Sun H."/>
            <person name="Susca A."/>
            <person name="Todd R.B."/>
            <person name="Tsang A."/>
            <person name="Unkles S.E."/>
            <person name="van de Wiele N."/>
            <person name="van Rossen-Uffink D."/>
            <person name="Oliveira J.V."/>
            <person name="Vesth T.C."/>
            <person name="Visser J."/>
            <person name="Yu J.-H."/>
            <person name="Zhou M."/>
            <person name="Andersen M.R."/>
            <person name="Archer D.B."/>
            <person name="Baker S.E."/>
            <person name="Benoit I."/>
            <person name="Brakhage A.A."/>
            <person name="Braus G.H."/>
            <person name="Fischer R."/>
            <person name="Frisvad J.C."/>
            <person name="Goldman G.H."/>
            <person name="Houbraken J."/>
            <person name="Oakley B."/>
            <person name="Pocsi I."/>
            <person name="Scazzocchio C."/>
            <person name="Seiboth B."/>
            <person name="vanKuyk P.A."/>
            <person name="Wortman J."/>
            <person name="Dyer P.S."/>
            <person name="Grigoriev I.V."/>
        </authorList>
    </citation>
    <scope>NUCLEOTIDE SEQUENCE [LARGE SCALE GENOMIC DNA]</scope>
    <source>
        <strain evidence="3">CBS 516.65</strain>
    </source>
</reference>
<sequence>MSSSPSRGGSHPPVTSSGRTDEGKNHVQAEYRGTVADQADMSALGRDQVLRLDLVAL</sequence>
<dbReference type="RefSeq" id="XP_022400434.1">
    <property type="nucleotide sequence ID" value="XM_022546672.1"/>
</dbReference>
<feature type="compositionally biased region" description="Low complexity" evidence="1">
    <location>
        <begin position="1"/>
        <end position="13"/>
    </location>
</feature>
<feature type="compositionally biased region" description="Basic and acidic residues" evidence="1">
    <location>
        <begin position="19"/>
        <end position="29"/>
    </location>
</feature>
<name>A0A1L9VIJ1_ASPGL</name>
<dbReference type="VEuPathDB" id="FungiDB:ASPGLDRAFT_47410"/>
<dbReference type="EMBL" id="KV878898">
    <property type="protein sequence ID" value="OJJ83736.1"/>
    <property type="molecule type" value="Genomic_DNA"/>
</dbReference>
<organism evidence="2 3">
    <name type="scientific">Aspergillus glaucus CBS 516.65</name>
    <dbReference type="NCBI Taxonomy" id="1160497"/>
    <lineage>
        <taxon>Eukaryota</taxon>
        <taxon>Fungi</taxon>
        <taxon>Dikarya</taxon>
        <taxon>Ascomycota</taxon>
        <taxon>Pezizomycotina</taxon>
        <taxon>Eurotiomycetes</taxon>
        <taxon>Eurotiomycetidae</taxon>
        <taxon>Eurotiales</taxon>
        <taxon>Aspergillaceae</taxon>
        <taxon>Aspergillus</taxon>
        <taxon>Aspergillus subgen. Aspergillus</taxon>
    </lineage>
</organism>
<accession>A0A1L9VIJ1</accession>